<reference evidence="1 2" key="1">
    <citation type="journal article" date="2011" name="Nat. Biotechnol.">
        <title>Comparative genomic analysis of the thermophilic biomass-degrading fungi Myceliophthora thermophila and Thielavia terrestris.</title>
        <authorList>
            <person name="Berka R.M."/>
            <person name="Grigoriev I.V."/>
            <person name="Otillar R."/>
            <person name="Salamov A."/>
            <person name="Grimwood J."/>
            <person name="Reid I."/>
            <person name="Ishmael N."/>
            <person name="John T."/>
            <person name="Darmond C."/>
            <person name="Moisan M.-C."/>
            <person name="Henrissat B."/>
            <person name="Coutinho P.M."/>
            <person name="Lombard V."/>
            <person name="Natvig D.O."/>
            <person name="Lindquist E."/>
            <person name="Schmutz J."/>
            <person name="Lucas S."/>
            <person name="Harris P."/>
            <person name="Powlowski J."/>
            <person name="Bellemare A."/>
            <person name="Taylor D."/>
            <person name="Butler G."/>
            <person name="de Vries R.P."/>
            <person name="Allijn I.E."/>
            <person name="van den Brink J."/>
            <person name="Ushinsky S."/>
            <person name="Storms R."/>
            <person name="Powell A.J."/>
            <person name="Paulsen I.T."/>
            <person name="Elbourne L.D.H."/>
            <person name="Baker S.E."/>
            <person name="Magnuson J."/>
            <person name="LaBoissiere S."/>
            <person name="Clutterbuck A.J."/>
            <person name="Martinez D."/>
            <person name="Wogulis M."/>
            <person name="de Leon A.L."/>
            <person name="Rey M.W."/>
            <person name="Tsang A."/>
        </authorList>
    </citation>
    <scope>NUCLEOTIDE SEQUENCE [LARGE SCALE GENOMIC DNA]</scope>
    <source>
        <strain evidence="2">ATCC 42464 / BCRC 31852 / DSM 1799</strain>
    </source>
</reference>
<dbReference type="AlphaFoldDB" id="G2QJQ8"/>
<dbReference type="RefSeq" id="XP_003665060.1">
    <property type="nucleotide sequence ID" value="XM_003665012.1"/>
</dbReference>
<keyword evidence="2" id="KW-1185">Reference proteome</keyword>
<sequence length="125" mass="13623">MVSEDSSLDVGKKTLLEKGFVHWEDPGLGENISMMAQKGSAFWTLDGLDFCMQNVLYEALLGKGSEAKYYGGSHLVDLPVEKTGYNFYSTPRPALDQAGLVGDDIKFKAGGGVVIFDALLRLEIK</sequence>
<dbReference type="EMBL" id="CP003006">
    <property type="protein sequence ID" value="AEO59815.1"/>
    <property type="molecule type" value="Genomic_DNA"/>
</dbReference>
<accession>G2QJQ8</accession>
<proteinExistence type="predicted"/>
<dbReference type="KEGG" id="mtm:MYCTH_96041"/>
<organism evidence="1 2">
    <name type="scientific">Thermothelomyces thermophilus (strain ATCC 42464 / BCRC 31852 / DSM 1799)</name>
    <name type="common">Sporotrichum thermophile</name>
    <dbReference type="NCBI Taxonomy" id="573729"/>
    <lineage>
        <taxon>Eukaryota</taxon>
        <taxon>Fungi</taxon>
        <taxon>Dikarya</taxon>
        <taxon>Ascomycota</taxon>
        <taxon>Pezizomycotina</taxon>
        <taxon>Sordariomycetes</taxon>
        <taxon>Sordariomycetidae</taxon>
        <taxon>Sordariales</taxon>
        <taxon>Chaetomiaceae</taxon>
        <taxon>Thermothelomyces</taxon>
    </lineage>
</organism>
<gene>
    <name evidence="1" type="ORF">MYCTH_96041</name>
</gene>
<dbReference type="Proteomes" id="UP000007322">
    <property type="component" value="Chromosome 5"/>
</dbReference>
<protein>
    <submittedName>
        <fullName evidence="1">Uncharacterized protein</fullName>
    </submittedName>
</protein>
<evidence type="ECO:0000313" key="2">
    <source>
        <dbReference type="Proteomes" id="UP000007322"/>
    </source>
</evidence>
<dbReference type="InParanoid" id="G2QJQ8"/>
<dbReference type="GeneID" id="11507088"/>
<dbReference type="HOGENOM" id="CLU_1994181_0_0_1"/>
<name>G2QJQ8_THET4</name>
<dbReference type="VEuPathDB" id="FungiDB:MYCTH_96041"/>
<evidence type="ECO:0000313" key="1">
    <source>
        <dbReference type="EMBL" id="AEO59815.1"/>
    </source>
</evidence>
<dbReference type="STRING" id="573729.G2QJQ8"/>